<keyword evidence="4 10" id="KW-0633">Potassium transport</keyword>
<keyword evidence="6 10" id="KW-0630">Potassium</keyword>
<organism evidence="13 14">
    <name type="scientific">Brassica campestris</name>
    <name type="common">Field mustard</name>
    <dbReference type="NCBI Taxonomy" id="3711"/>
    <lineage>
        <taxon>Eukaryota</taxon>
        <taxon>Viridiplantae</taxon>
        <taxon>Streptophyta</taxon>
        <taxon>Embryophyta</taxon>
        <taxon>Tracheophyta</taxon>
        <taxon>Spermatophyta</taxon>
        <taxon>Magnoliopsida</taxon>
        <taxon>eudicotyledons</taxon>
        <taxon>Gunneridae</taxon>
        <taxon>Pentapetalae</taxon>
        <taxon>rosids</taxon>
        <taxon>malvids</taxon>
        <taxon>Brassicales</taxon>
        <taxon>Brassicaceae</taxon>
        <taxon>Brassiceae</taxon>
        <taxon>Brassica</taxon>
    </lineage>
</organism>
<evidence type="ECO:0000259" key="12">
    <source>
        <dbReference type="Pfam" id="PF22776"/>
    </source>
</evidence>
<dbReference type="Proteomes" id="UP000694005">
    <property type="component" value="Chromosome A05"/>
</dbReference>
<feature type="transmembrane region" description="Helical" evidence="10">
    <location>
        <begin position="522"/>
        <end position="542"/>
    </location>
</feature>
<feature type="non-terminal residue" evidence="13">
    <location>
        <position position="782"/>
    </location>
</feature>
<comment type="subcellular location">
    <subcellularLocation>
        <location evidence="1">Cell membrane</location>
        <topology evidence="1">Multi-pass membrane protein</topology>
    </subcellularLocation>
    <subcellularLocation>
        <location evidence="10">Membrane</location>
        <topology evidence="10">Multi-pass membrane protein</topology>
    </subcellularLocation>
</comment>
<evidence type="ECO:0000313" key="14">
    <source>
        <dbReference type="Proteomes" id="UP000694005"/>
    </source>
</evidence>
<feature type="transmembrane region" description="Helical" evidence="10">
    <location>
        <begin position="548"/>
        <end position="565"/>
    </location>
</feature>
<evidence type="ECO:0000256" key="10">
    <source>
        <dbReference type="RuleBase" id="RU321113"/>
    </source>
</evidence>
<sequence>EKPAKFLLCTKSHTTLLPIFPQRLAYFSLFISQLLSLSLSLSLSLHIIIFSLFLQIFLQTENNTLLGAMNQSPSLIEQGISRQHLKKTVSCANVLTLAYQSLGVIYGDLSTSPLYVYKTTFSGKLSLHEDDEEIFGVFSFIFWTFTLIALFKYVFIVLSADDNGEGGTFALYSLLCRYAKLRVLPNHQEMDEKLSTYATGSPGETRQSAAVKSFFEKHPKSQKGLLIFVLLGTCMAIGDSVLTPTISVLSAVSGVKLKIPQLHENYVVIISCIILVAIFSVQRFGTHRVAFIFAPISTAWLLSISSIGVYNTIKWNPHIVSALSPVYMYKFLRNTGVEGWVSLGGVVLSITGVETMFADLGHFSSLSIKVAFSFFVYPCLILAYMGEAAFLSKHHEDIQRSFYKAIPEPVFWPVFIIATFAAVIGSQAVISATFSIISQCCALDCFPRVKIIHTSSKIHGQIYIPEVNWMLMCLCLAVTVGLRDTNMIGHAYGLAVTSVMLVTTCLMSLVMTIVWKQRTITVLAFLISFGSVELLYFSSCVYKIPEGGWIPILLSLTFMSVMYIWNYGTTKKHEFDVENKVSIDRIVALGPSIGMVRVPGIGLVYTNLVTGVPAVFGHFVTNLPAFHRVLVFVCVKSVQVPYVGEEERFVISRVGPKEYGMFRSVVRYGYRDVPREMYDFESRLVSAIVEFVETEPGTEGEEGCDSLRMRKEETLEIMEAKEAGVAYILGQSYAKAKQSSSVLKKLAVDVVFAFMSTNCRGTDVVLNVPHTSLLEVGMVYYV</sequence>
<feature type="transmembrane region" description="Helical" evidence="10">
    <location>
        <begin position="339"/>
        <end position="358"/>
    </location>
</feature>
<dbReference type="InterPro" id="IPR003855">
    <property type="entry name" value="K+_transporter"/>
</dbReference>
<keyword evidence="7 10" id="KW-1133">Transmembrane helix</keyword>
<comment type="similarity">
    <text evidence="2 10">Belongs to the HAK/KUP transporter (TC 2.A.72.3) family.</text>
</comment>
<feature type="transmembrane region" description="Helical" evidence="10">
    <location>
        <begin position="462"/>
        <end position="482"/>
    </location>
</feature>
<feature type="domain" description="K+ potassium transporter integral membrane" evidence="11">
    <location>
        <begin position="97"/>
        <end position="587"/>
    </location>
</feature>
<dbReference type="Gramene" id="A05p15840.2_BraZ1">
    <property type="protein sequence ID" value="A05p15840.2_BraZ1.CDS"/>
    <property type="gene ID" value="A05g15840.2_BraZ1"/>
</dbReference>
<evidence type="ECO:0000256" key="1">
    <source>
        <dbReference type="ARBA" id="ARBA00004651"/>
    </source>
</evidence>
<dbReference type="Pfam" id="PF22776">
    <property type="entry name" value="K_trans_C"/>
    <property type="match status" value="1"/>
</dbReference>
<keyword evidence="9 10" id="KW-0472">Membrane</keyword>
<name>A0A8D9DKN6_BRACM</name>
<reference evidence="13 14" key="1">
    <citation type="submission" date="2021-07" db="EMBL/GenBank/DDBJ databases">
        <authorList>
            <consortium name="Genoscope - CEA"/>
            <person name="William W."/>
        </authorList>
    </citation>
    <scope>NUCLEOTIDE SEQUENCE [LARGE SCALE GENOMIC DNA]</scope>
</reference>
<evidence type="ECO:0000256" key="3">
    <source>
        <dbReference type="ARBA" id="ARBA00022448"/>
    </source>
</evidence>
<dbReference type="EMBL" id="LS974621">
    <property type="protein sequence ID" value="CAG7875063.1"/>
    <property type="molecule type" value="Genomic_DNA"/>
</dbReference>
<keyword evidence="5 10" id="KW-0812">Transmembrane</keyword>
<dbReference type="InterPro" id="IPR053952">
    <property type="entry name" value="K_trans_C"/>
</dbReference>
<keyword evidence="8 10" id="KW-0406">Ion transport</keyword>
<proteinExistence type="inferred from homology"/>
<evidence type="ECO:0000256" key="7">
    <source>
        <dbReference type="ARBA" id="ARBA00022989"/>
    </source>
</evidence>
<evidence type="ECO:0000256" key="6">
    <source>
        <dbReference type="ARBA" id="ARBA00022958"/>
    </source>
</evidence>
<feature type="transmembrane region" description="Helical" evidence="10">
    <location>
        <begin position="225"/>
        <end position="246"/>
    </location>
</feature>
<gene>
    <name evidence="13" type="ORF">BRAPAZ1V2_A05P15840.2</name>
</gene>
<accession>A0A8D9DKN6</accession>
<dbReference type="GO" id="GO:0015079">
    <property type="term" value="F:potassium ion transmembrane transporter activity"/>
    <property type="evidence" value="ECO:0007669"/>
    <property type="project" value="UniProtKB-UniRule"/>
</dbReference>
<evidence type="ECO:0000256" key="8">
    <source>
        <dbReference type="ARBA" id="ARBA00023065"/>
    </source>
</evidence>
<evidence type="ECO:0000256" key="5">
    <source>
        <dbReference type="ARBA" id="ARBA00022692"/>
    </source>
</evidence>
<dbReference type="PANTHER" id="PTHR30540">
    <property type="entry name" value="OSMOTIC STRESS POTASSIUM TRANSPORTER"/>
    <property type="match status" value="1"/>
</dbReference>
<feature type="transmembrane region" description="Helical" evidence="10">
    <location>
        <begin position="24"/>
        <end position="57"/>
    </location>
</feature>
<dbReference type="Pfam" id="PF02705">
    <property type="entry name" value="K_trans"/>
    <property type="match status" value="1"/>
</dbReference>
<dbReference type="NCBIfam" id="TIGR00794">
    <property type="entry name" value="kup"/>
    <property type="match status" value="1"/>
</dbReference>
<dbReference type="AlphaFoldDB" id="A0A8D9DKN6"/>
<keyword evidence="3" id="KW-0813">Transport</keyword>
<dbReference type="GO" id="GO:0005886">
    <property type="term" value="C:plasma membrane"/>
    <property type="evidence" value="ECO:0007669"/>
    <property type="project" value="UniProtKB-SubCell"/>
</dbReference>
<comment type="function">
    <text evidence="10">Potassium transporter.</text>
</comment>
<feature type="transmembrane region" description="Helical" evidence="10">
    <location>
        <begin position="289"/>
        <end position="310"/>
    </location>
</feature>
<dbReference type="PANTHER" id="PTHR30540:SF126">
    <property type="entry name" value="POTASSIUM TRANSPORTER"/>
    <property type="match status" value="1"/>
</dbReference>
<feature type="transmembrane region" description="Helical" evidence="10">
    <location>
        <begin position="370"/>
        <end position="391"/>
    </location>
</feature>
<feature type="transmembrane region" description="Helical" evidence="10">
    <location>
        <begin position="266"/>
        <end position="282"/>
    </location>
</feature>
<feature type="transmembrane region" description="Helical" evidence="10">
    <location>
        <begin position="411"/>
        <end position="441"/>
    </location>
</feature>
<evidence type="ECO:0000256" key="9">
    <source>
        <dbReference type="ARBA" id="ARBA00023136"/>
    </source>
</evidence>
<protein>
    <recommendedName>
        <fullName evidence="10">Potassium transporter</fullName>
    </recommendedName>
</protein>
<evidence type="ECO:0000313" key="13">
    <source>
        <dbReference type="EMBL" id="CAG7875063.1"/>
    </source>
</evidence>
<evidence type="ECO:0000256" key="4">
    <source>
        <dbReference type="ARBA" id="ARBA00022538"/>
    </source>
</evidence>
<evidence type="ECO:0000256" key="2">
    <source>
        <dbReference type="ARBA" id="ARBA00008440"/>
    </source>
</evidence>
<feature type="domain" description="K+ potassium transporter C-terminal" evidence="12">
    <location>
        <begin position="599"/>
        <end position="780"/>
    </location>
</feature>
<feature type="transmembrane region" description="Helical" evidence="10">
    <location>
        <begin position="134"/>
        <end position="155"/>
    </location>
</feature>
<dbReference type="InterPro" id="IPR053951">
    <property type="entry name" value="K_trans_N"/>
</dbReference>
<feature type="transmembrane region" description="Helical" evidence="10">
    <location>
        <begin position="494"/>
        <end position="515"/>
    </location>
</feature>
<evidence type="ECO:0000259" key="11">
    <source>
        <dbReference type="Pfam" id="PF02705"/>
    </source>
</evidence>